<proteinExistence type="predicted"/>
<evidence type="ECO:0008006" key="3">
    <source>
        <dbReference type="Google" id="ProtNLM"/>
    </source>
</evidence>
<dbReference type="Proteomes" id="UP000019141">
    <property type="component" value="Unassembled WGS sequence"/>
</dbReference>
<protein>
    <recommendedName>
        <fullName evidence="3">Type I restriction enzyme R protein N-terminal domain-containing protein</fullName>
    </recommendedName>
</protein>
<name>W4LEG0_ENTF1</name>
<dbReference type="AlphaFoldDB" id="W4LEG0"/>
<dbReference type="HOGENOM" id="CLU_1352712_0_0_7"/>
<organism evidence="1 2">
    <name type="scientific">Entotheonella factor</name>
    <dbReference type="NCBI Taxonomy" id="1429438"/>
    <lineage>
        <taxon>Bacteria</taxon>
        <taxon>Pseudomonadati</taxon>
        <taxon>Nitrospinota/Tectimicrobiota group</taxon>
        <taxon>Candidatus Tectimicrobiota</taxon>
        <taxon>Candidatus Entotheonellia</taxon>
        <taxon>Candidatus Entotheonellales</taxon>
        <taxon>Candidatus Entotheonellaceae</taxon>
        <taxon>Candidatus Entotheonella</taxon>
    </lineage>
</organism>
<sequence>MEKHSFSDFYNNLYGYEQWLSELGYTLRSGNLELPQSEVIVDAEQIASTISRLRLVVPTLNEAARRVVYIDPILTALSTAVQSTLYIEYPVSTDTLQGTVDYLLRKAGHLVVVEAKGADIERGFAQLTAELIAVAEVFTSDQPMVYGAITTGDLWYFARLHRADKKIDRDLEPYVLPSQTHRVLGALIAMIEPQD</sequence>
<accession>W4LEG0</accession>
<comment type="caution">
    <text evidence="1">The sequence shown here is derived from an EMBL/GenBank/DDBJ whole genome shotgun (WGS) entry which is preliminary data.</text>
</comment>
<keyword evidence="2" id="KW-1185">Reference proteome</keyword>
<gene>
    <name evidence="1" type="ORF">ETSY1_27240</name>
</gene>
<evidence type="ECO:0000313" key="2">
    <source>
        <dbReference type="Proteomes" id="UP000019141"/>
    </source>
</evidence>
<reference evidence="1 2" key="1">
    <citation type="journal article" date="2014" name="Nature">
        <title>An environmental bacterial taxon with a large and distinct metabolic repertoire.</title>
        <authorList>
            <person name="Wilson M.C."/>
            <person name="Mori T."/>
            <person name="Ruckert C."/>
            <person name="Uria A.R."/>
            <person name="Helf M.J."/>
            <person name="Takada K."/>
            <person name="Gernert C."/>
            <person name="Steffens U.A."/>
            <person name="Heycke N."/>
            <person name="Schmitt S."/>
            <person name="Rinke C."/>
            <person name="Helfrich E.J."/>
            <person name="Brachmann A.O."/>
            <person name="Gurgui C."/>
            <person name="Wakimoto T."/>
            <person name="Kracht M."/>
            <person name="Crusemann M."/>
            <person name="Hentschel U."/>
            <person name="Abe I."/>
            <person name="Matsunaga S."/>
            <person name="Kalinowski J."/>
            <person name="Takeyama H."/>
            <person name="Piel J."/>
        </authorList>
    </citation>
    <scope>NUCLEOTIDE SEQUENCE [LARGE SCALE GENOMIC DNA]</scope>
    <source>
        <strain evidence="2">TSY1</strain>
    </source>
</reference>
<evidence type="ECO:0000313" key="1">
    <source>
        <dbReference type="EMBL" id="ETW96289.1"/>
    </source>
</evidence>
<dbReference type="EMBL" id="AZHW01000809">
    <property type="protein sequence ID" value="ETW96289.1"/>
    <property type="molecule type" value="Genomic_DNA"/>
</dbReference>